<evidence type="ECO:0000313" key="2">
    <source>
        <dbReference type="Proteomes" id="UP000779508"/>
    </source>
</evidence>
<reference evidence="1 2" key="1">
    <citation type="submission" date="2021-06" db="EMBL/GenBank/DDBJ databases">
        <authorList>
            <person name="Sun Q."/>
            <person name="Li D."/>
        </authorList>
    </citation>
    <scope>NUCLEOTIDE SEQUENCE [LARGE SCALE GENOMIC DNA]</scope>
    <source>
        <strain evidence="1 2">MSJ-5</strain>
    </source>
</reference>
<gene>
    <name evidence="1" type="ORF">KQI88_04075</name>
</gene>
<proteinExistence type="predicted"/>
<evidence type="ECO:0000313" key="1">
    <source>
        <dbReference type="EMBL" id="MBU5675587.1"/>
    </source>
</evidence>
<dbReference type="Proteomes" id="UP000779508">
    <property type="component" value="Unassembled WGS sequence"/>
</dbReference>
<dbReference type="EMBL" id="JAHLQK010000001">
    <property type="protein sequence ID" value="MBU5675587.1"/>
    <property type="molecule type" value="Genomic_DNA"/>
</dbReference>
<name>A0ABS6G1I5_9FIRM</name>
<dbReference type="RefSeq" id="WP_216415056.1">
    <property type="nucleotide sequence ID" value="NZ_JAHLQK010000001.1"/>
</dbReference>
<accession>A0ABS6G1I5</accession>
<protein>
    <submittedName>
        <fullName evidence="1">Uncharacterized protein</fullName>
    </submittedName>
</protein>
<keyword evidence="2" id="KW-1185">Reference proteome</keyword>
<organism evidence="1 2">
    <name type="scientific">Alkaliphilus flagellatus</name>
    <dbReference type="NCBI Taxonomy" id="2841507"/>
    <lineage>
        <taxon>Bacteria</taxon>
        <taxon>Bacillati</taxon>
        <taxon>Bacillota</taxon>
        <taxon>Clostridia</taxon>
        <taxon>Peptostreptococcales</taxon>
        <taxon>Natronincolaceae</taxon>
        <taxon>Alkaliphilus</taxon>
    </lineage>
</organism>
<sequence length="96" mass="11569">MKCTSCNQGNIILKDEVTYVYHYHIKDDGAVKWNDEEGYTPYLFFYRDQKDFKQKVECDNCNKEYDFKIEKDYDQQMVILKKAIHSNSFIDSKPYV</sequence>
<comment type="caution">
    <text evidence="1">The sequence shown here is derived from an EMBL/GenBank/DDBJ whole genome shotgun (WGS) entry which is preliminary data.</text>
</comment>